<evidence type="ECO:0000313" key="1">
    <source>
        <dbReference type="EMBL" id="CAA0813517.1"/>
    </source>
</evidence>
<dbReference type="InterPro" id="IPR004252">
    <property type="entry name" value="Probable_transposase_24"/>
</dbReference>
<dbReference type="EMBL" id="CACSLK010011356">
    <property type="protein sequence ID" value="CAA0813517.1"/>
    <property type="molecule type" value="Genomic_DNA"/>
</dbReference>
<evidence type="ECO:0000313" key="2">
    <source>
        <dbReference type="Proteomes" id="UP001153555"/>
    </source>
</evidence>
<protein>
    <submittedName>
        <fullName evidence="1">Uncharacterized protein</fullName>
    </submittedName>
</protein>
<dbReference type="Pfam" id="PF03004">
    <property type="entry name" value="Transposase_24"/>
    <property type="match status" value="1"/>
</dbReference>
<organism evidence="1 2">
    <name type="scientific">Striga hermonthica</name>
    <name type="common">Purple witchweed</name>
    <name type="synonym">Buchnera hermonthica</name>
    <dbReference type="NCBI Taxonomy" id="68872"/>
    <lineage>
        <taxon>Eukaryota</taxon>
        <taxon>Viridiplantae</taxon>
        <taxon>Streptophyta</taxon>
        <taxon>Embryophyta</taxon>
        <taxon>Tracheophyta</taxon>
        <taxon>Spermatophyta</taxon>
        <taxon>Magnoliopsida</taxon>
        <taxon>eudicotyledons</taxon>
        <taxon>Gunneridae</taxon>
        <taxon>Pentapetalae</taxon>
        <taxon>asterids</taxon>
        <taxon>lamiids</taxon>
        <taxon>Lamiales</taxon>
        <taxon>Orobanchaceae</taxon>
        <taxon>Buchnereae</taxon>
        <taxon>Striga</taxon>
    </lineage>
</organism>
<dbReference type="PANTHER" id="PTHR33063:SF13">
    <property type="entry name" value="OS02G0583500 PROTEIN"/>
    <property type="match status" value="1"/>
</dbReference>
<dbReference type="PANTHER" id="PTHR33063">
    <property type="entry name" value="OS02G0583500 PROTEIN"/>
    <property type="match status" value="1"/>
</dbReference>
<accession>A0A9N7R3Q3</accession>
<comment type="caution">
    <text evidence="1">The sequence shown here is derived from an EMBL/GenBank/DDBJ whole genome shotgun (WGS) entry which is preliminary data.</text>
</comment>
<keyword evidence="2" id="KW-1185">Reference proteome</keyword>
<dbReference type="AlphaFoldDB" id="A0A9N7R3Q3"/>
<sequence length="246" mass="28233">MKYLQKDDNVMFFVTDKASAPKRRRGQTMGKGIMKAFGATGKKMKIDVDPLIGRPKSREQSAKLSSKIGVVARDVLPVPKKWKEMADDKFLEPGIDHIKIHMDVNLDVPGVRHCLVDRIKSTSRQMRYRMHKHFKNYATLQEAKDNKPPFCASKENWEELCDYFASAKFKHQSLANTVNRQLLRTPHISGRTPFSTLQHEIAEKDVNGDDNEAANGDAGDVIEFYKLTHRTDKHGWSTEEAKENWY</sequence>
<proteinExistence type="predicted"/>
<dbReference type="OrthoDB" id="913284at2759"/>
<gene>
    <name evidence="1" type="ORF">SHERM_14076</name>
</gene>
<reference evidence="1" key="1">
    <citation type="submission" date="2019-12" db="EMBL/GenBank/DDBJ databases">
        <authorList>
            <person name="Scholes J."/>
        </authorList>
    </citation>
    <scope>NUCLEOTIDE SEQUENCE</scope>
</reference>
<name>A0A9N7R3Q3_STRHE</name>
<dbReference type="Proteomes" id="UP001153555">
    <property type="component" value="Unassembled WGS sequence"/>
</dbReference>